<protein>
    <submittedName>
        <fullName evidence="1">Uncharacterized protein</fullName>
    </submittedName>
</protein>
<gene>
    <name evidence="1" type="ORF">DILT_LOCUS4424</name>
</gene>
<evidence type="ECO:0000313" key="2">
    <source>
        <dbReference type="Proteomes" id="UP000281553"/>
    </source>
</evidence>
<dbReference type="Proteomes" id="UP000281553">
    <property type="component" value="Unassembled WGS sequence"/>
</dbReference>
<dbReference type="OrthoDB" id="6782675at2759"/>
<evidence type="ECO:0000313" key="1">
    <source>
        <dbReference type="EMBL" id="VDK89586.1"/>
    </source>
</evidence>
<reference evidence="1 2" key="1">
    <citation type="submission" date="2018-11" db="EMBL/GenBank/DDBJ databases">
        <authorList>
            <consortium name="Pathogen Informatics"/>
        </authorList>
    </citation>
    <scope>NUCLEOTIDE SEQUENCE [LARGE SCALE GENOMIC DNA]</scope>
</reference>
<sequence>MKKTKCIRKIYDRPNVHKENMPLRHIVSLRVIPKYGLAKWMFTHLKFLAVGSSTTVASAKQFLELIKHLKVEPEKSFDVVSLFTSIPQQLAIYVVAQLLSERYDRSDKPLKPARLKTYFTFGGQIS</sequence>
<proteinExistence type="predicted"/>
<name>A0A3P6TN60_DIBLA</name>
<keyword evidence="2" id="KW-1185">Reference proteome</keyword>
<dbReference type="EMBL" id="UYRU01045454">
    <property type="protein sequence ID" value="VDK89586.1"/>
    <property type="molecule type" value="Genomic_DNA"/>
</dbReference>
<dbReference type="AlphaFoldDB" id="A0A3P6TN60"/>
<accession>A0A3P6TN60</accession>
<organism evidence="1 2">
    <name type="scientific">Dibothriocephalus latus</name>
    <name type="common">Fish tapeworm</name>
    <name type="synonym">Diphyllobothrium latum</name>
    <dbReference type="NCBI Taxonomy" id="60516"/>
    <lineage>
        <taxon>Eukaryota</taxon>
        <taxon>Metazoa</taxon>
        <taxon>Spiralia</taxon>
        <taxon>Lophotrochozoa</taxon>
        <taxon>Platyhelminthes</taxon>
        <taxon>Cestoda</taxon>
        <taxon>Eucestoda</taxon>
        <taxon>Diphyllobothriidea</taxon>
        <taxon>Diphyllobothriidae</taxon>
        <taxon>Dibothriocephalus</taxon>
    </lineage>
</organism>